<feature type="domain" description="Dienelactone hydrolase" evidence="5">
    <location>
        <begin position="127"/>
        <end position="276"/>
    </location>
</feature>
<reference evidence="7" key="1">
    <citation type="submission" date="2011-07" db="EMBL/GenBank/DDBJ databases">
        <title>The complete genome of Cyclobacterium marinum DSM 745.</title>
        <authorList>
            <person name="Lucas S."/>
            <person name="Han J."/>
            <person name="Lapidus A."/>
            <person name="Bruce D."/>
            <person name="Goodwin L."/>
            <person name="Pitluck S."/>
            <person name="Peters L."/>
            <person name="Kyrpides N."/>
            <person name="Mavromatis K."/>
            <person name="Ivanova N."/>
            <person name="Ovchinnikova G."/>
            <person name="Chertkov O."/>
            <person name="Detter J.C."/>
            <person name="Tapia R."/>
            <person name="Han C."/>
            <person name="Land M."/>
            <person name="Hauser L."/>
            <person name="Markowitz V."/>
            <person name="Cheng J.-F."/>
            <person name="Hugenholtz P."/>
            <person name="Woyke T."/>
            <person name="Wu D."/>
            <person name="Tindall B."/>
            <person name="Schuetze A."/>
            <person name="Brambilla E."/>
            <person name="Klenk H.-P."/>
            <person name="Eisen J.A."/>
        </authorList>
    </citation>
    <scope>NUCLEOTIDE SEQUENCE [LARGE SCALE GENOMIC DNA]</scope>
    <source>
        <strain evidence="7">ATCC 25205 / DSM 745 / LMG 13164 / NCIMB 1802</strain>
    </source>
</reference>
<dbReference type="GO" id="GO:0016042">
    <property type="term" value="P:lipid catabolic process"/>
    <property type="evidence" value="ECO:0007669"/>
    <property type="project" value="UniProtKB-KW"/>
</dbReference>
<dbReference type="Pfam" id="PF01738">
    <property type="entry name" value="DLH"/>
    <property type="match status" value="1"/>
</dbReference>
<dbReference type="EMBL" id="CP002955">
    <property type="protein sequence ID" value="AEL27712.1"/>
    <property type="molecule type" value="Genomic_DNA"/>
</dbReference>
<dbReference type="Gene3D" id="3.40.50.1820">
    <property type="entry name" value="alpha/beta hydrolase"/>
    <property type="match status" value="1"/>
</dbReference>
<dbReference type="SUPFAM" id="SSF53474">
    <property type="entry name" value="alpha/beta-Hydrolases"/>
    <property type="match status" value="1"/>
</dbReference>
<dbReference type="PROSITE" id="PS50005">
    <property type="entry name" value="TPR"/>
    <property type="match status" value="1"/>
</dbReference>
<sequence>MQFLVAFLLIIFQVHLNYGQTSLAKIDLDKGPYSVGFLHYTSADSSRTYSRIYDYSNEKIARPIPTSIWYPSSQNVDSIAALRVLDYLQILKEEEEWENLPNEQILNWFYYANSPANQAHLKEKTNAYTDLKKAKGKYPMVVYAPSFQASSIENFALCEYLASEGFIVISSPSRGTDTRWFGNNLAKEIETQARDVEFLIRKAMQLPNVDPNKIAVMGFSFGGLSNVTAQMRNENIKAIVSLDGTERYQYALLKKSPFFDLNKLDVPYLHMAQKDIPEMVLKEDKIDSTLNTRFDLYDSLSLNRTYRLKFLDLTHAYFSTLGVLFEVRDTRQDKSDLEIMNAYKWVSILSLSFLKAYLLDDNMAKKTFKGQLEQISTNNKIISYQKKGQKSTAFTFIDFNDLAAAKDYNGLWELYEQSKIKHPNLNLPEGSLNTLGLQLIFNSKTSNQGVNVFNLAIRLYPKSANLYDSLAEGFLYLGNHKKAIVNFKKSLDLNPHNQNAIDRLKSLTATP</sequence>
<evidence type="ECO:0000313" key="6">
    <source>
        <dbReference type="EMBL" id="AEL27712.1"/>
    </source>
</evidence>
<evidence type="ECO:0000313" key="7">
    <source>
        <dbReference type="Proteomes" id="UP000001635"/>
    </source>
</evidence>
<feature type="repeat" description="TPR" evidence="4">
    <location>
        <begin position="464"/>
        <end position="497"/>
    </location>
</feature>
<evidence type="ECO:0000256" key="4">
    <source>
        <dbReference type="PROSITE-ProRule" id="PRU00339"/>
    </source>
</evidence>
<dbReference type="SMART" id="SM00028">
    <property type="entry name" value="TPR"/>
    <property type="match status" value="1"/>
</dbReference>
<keyword evidence="2" id="KW-0442">Lipid degradation</keyword>
<dbReference type="AlphaFoldDB" id="G0J779"/>
<keyword evidence="1" id="KW-0378">Hydrolase</keyword>
<dbReference type="HOGENOM" id="CLU_040520_0_0_10"/>
<proteinExistence type="predicted"/>
<dbReference type="InterPro" id="IPR002925">
    <property type="entry name" value="Dienelactn_hydro"/>
</dbReference>
<dbReference type="eggNOG" id="COG1506">
    <property type="taxonomic scope" value="Bacteria"/>
</dbReference>
<dbReference type="InterPro" id="IPR029058">
    <property type="entry name" value="AB_hydrolase_fold"/>
</dbReference>
<organism evidence="6 7">
    <name type="scientific">Cyclobacterium marinum (strain ATCC 25205 / DSM 745 / LMG 13164 / NCIMB 1802)</name>
    <name type="common">Flectobacillus marinus</name>
    <dbReference type="NCBI Taxonomy" id="880070"/>
    <lineage>
        <taxon>Bacteria</taxon>
        <taxon>Pseudomonadati</taxon>
        <taxon>Bacteroidota</taxon>
        <taxon>Cytophagia</taxon>
        <taxon>Cytophagales</taxon>
        <taxon>Cyclobacteriaceae</taxon>
        <taxon>Cyclobacterium</taxon>
    </lineage>
</organism>
<accession>G0J779</accession>
<evidence type="ECO:0000256" key="3">
    <source>
        <dbReference type="ARBA" id="ARBA00023098"/>
    </source>
</evidence>
<dbReference type="InterPro" id="IPR019734">
    <property type="entry name" value="TPR_rpt"/>
</dbReference>
<keyword evidence="7" id="KW-1185">Reference proteome</keyword>
<evidence type="ECO:0000259" key="5">
    <source>
        <dbReference type="Pfam" id="PF01738"/>
    </source>
</evidence>
<dbReference type="SUPFAM" id="SSF48452">
    <property type="entry name" value="TPR-like"/>
    <property type="match status" value="1"/>
</dbReference>
<keyword evidence="4" id="KW-0802">TPR repeat</keyword>
<dbReference type="STRING" id="880070.Cycma_4003"/>
<evidence type="ECO:0000256" key="2">
    <source>
        <dbReference type="ARBA" id="ARBA00022963"/>
    </source>
</evidence>
<evidence type="ECO:0000256" key="1">
    <source>
        <dbReference type="ARBA" id="ARBA00022801"/>
    </source>
</evidence>
<dbReference type="eggNOG" id="COG0457">
    <property type="taxonomic scope" value="Bacteria"/>
</dbReference>
<dbReference type="InterPro" id="IPR011990">
    <property type="entry name" value="TPR-like_helical_dom_sf"/>
</dbReference>
<dbReference type="Proteomes" id="UP000001635">
    <property type="component" value="Chromosome"/>
</dbReference>
<protein>
    <submittedName>
        <fullName evidence="6">Tetratricopeptide TPR_2 repeat-containing protein</fullName>
    </submittedName>
</protein>
<dbReference type="GO" id="GO:0003847">
    <property type="term" value="F:1-alkyl-2-acetylglycerophosphocholine esterase activity"/>
    <property type="evidence" value="ECO:0007669"/>
    <property type="project" value="TreeGrafter"/>
</dbReference>
<dbReference type="KEGG" id="cmr:Cycma_4003"/>
<dbReference type="PANTHER" id="PTHR10272:SF0">
    <property type="entry name" value="PLATELET-ACTIVATING FACTOR ACETYLHYDROLASE"/>
    <property type="match status" value="1"/>
</dbReference>
<dbReference type="PANTHER" id="PTHR10272">
    <property type="entry name" value="PLATELET-ACTIVATING FACTOR ACETYLHYDROLASE"/>
    <property type="match status" value="1"/>
</dbReference>
<keyword evidence="3" id="KW-0443">Lipid metabolism</keyword>
<gene>
    <name evidence="6" type="ordered locus">Cycma_4003</name>
</gene>
<dbReference type="Gene3D" id="1.25.40.10">
    <property type="entry name" value="Tetratricopeptide repeat domain"/>
    <property type="match status" value="1"/>
</dbReference>
<name>G0J779_CYCMS</name>
<dbReference type="RefSeq" id="WP_014021997.1">
    <property type="nucleotide sequence ID" value="NC_015914.1"/>
</dbReference>